<dbReference type="Pfam" id="PF03606">
    <property type="entry name" value="DcuC"/>
    <property type="match status" value="1"/>
</dbReference>
<dbReference type="AlphaFoldDB" id="A0A915YHS3"/>
<reference evidence="7" key="1">
    <citation type="submission" date="2022-09" db="EMBL/GenBank/DDBJ databases">
        <title>Aureispira anguillicida sp. nov., isolated from Leptocephalus of Japanese eel Anguilla japonica.</title>
        <authorList>
            <person name="Yuasa K."/>
            <person name="Mekata T."/>
            <person name="Ikunari K."/>
        </authorList>
    </citation>
    <scope>NUCLEOTIDE SEQUENCE</scope>
    <source>
        <strain evidence="7">EL160426</strain>
    </source>
</reference>
<evidence type="ECO:0000256" key="6">
    <source>
        <dbReference type="SAM" id="Phobius"/>
    </source>
</evidence>
<dbReference type="InterPro" id="IPR018385">
    <property type="entry name" value="C4_dicarb_anaerob_car-like"/>
</dbReference>
<dbReference type="KEGG" id="aup:AsAng_0041670"/>
<evidence type="ECO:0000313" key="8">
    <source>
        <dbReference type="Proteomes" id="UP001060919"/>
    </source>
</evidence>
<feature type="transmembrane region" description="Helical" evidence="6">
    <location>
        <begin position="415"/>
        <end position="436"/>
    </location>
</feature>
<gene>
    <name evidence="7" type="ORF">AsAng_0041670</name>
</gene>
<keyword evidence="4 6" id="KW-1133">Transmembrane helix</keyword>
<comment type="subcellular location">
    <subcellularLocation>
        <location evidence="1">Cell membrane</location>
        <topology evidence="1">Multi-pass membrane protein</topology>
    </subcellularLocation>
</comment>
<name>A0A915YHS3_9BACT</name>
<evidence type="ECO:0000256" key="5">
    <source>
        <dbReference type="ARBA" id="ARBA00023136"/>
    </source>
</evidence>
<evidence type="ECO:0000313" key="7">
    <source>
        <dbReference type="EMBL" id="BDS13430.1"/>
    </source>
</evidence>
<feature type="transmembrane region" description="Helical" evidence="6">
    <location>
        <begin position="302"/>
        <end position="323"/>
    </location>
</feature>
<feature type="transmembrane region" description="Helical" evidence="6">
    <location>
        <begin position="166"/>
        <end position="186"/>
    </location>
</feature>
<protein>
    <submittedName>
        <fullName evidence="7">YfcC family protein</fullName>
    </submittedName>
</protein>
<proteinExistence type="predicted"/>
<dbReference type="RefSeq" id="WP_264788701.1">
    <property type="nucleotide sequence ID" value="NZ_AP026867.1"/>
</dbReference>
<evidence type="ECO:0000256" key="4">
    <source>
        <dbReference type="ARBA" id="ARBA00022989"/>
    </source>
</evidence>
<keyword evidence="3 6" id="KW-0812">Transmembrane</keyword>
<dbReference type="GO" id="GO:0005886">
    <property type="term" value="C:plasma membrane"/>
    <property type="evidence" value="ECO:0007669"/>
    <property type="project" value="UniProtKB-SubCell"/>
</dbReference>
<dbReference type="PANTHER" id="PTHR43652:SF6">
    <property type="entry name" value="ARGININE REPRESSOR"/>
    <property type="match status" value="1"/>
</dbReference>
<keyword evidence="2" id="KW-1003">Cell membrane</keyword>
<dbReference type="PANTHER" id="PTHR43652">
    <property type="entry name" value="BASIC AMINO ACID ANTIPORTER YFCC-RELATED"/>
    <property type="match status" value="1"/>
</dbReference>
<evidence type="ECO:0000256" key="2">
    <source>
        <dbReference type="ARBA" id="ARBA00022475"/>
    </source>
</evidence>
<dbReference type="Proteomes" id="UP001060919">
    <property type="component" value="Chromosome"/>
</dbReference>
<sequence>MNQPLEETDNKSKFSFPSAHTVLLIIAAFVALLTWLVPAGKYDQLEYKAATDNQPALFIHHAQDGDKEYPGTQATLDDLGMKIDIKKFEDGAIWKAVGIPGTYHVLKSNPQGIEEFIQSPLKGIMEAIDVILFVLIIGGFIGIVNHTGAFDAGVASLARRLKGRETWLIIIISSLIAIGGTTFGLAEETIAFYPILVPVFLAARYDAMVALATIYIGSSMGTMASTVNPFSAIIASNSAGINWTSGLYGRLTMLVLGMGICLWYIIRYAERVRKDPSKSIIYEQKAAIEAQFMNKNLEKDQAFTLSTQLVLVLFVLSFVAMIFGVSIRGWWFMEMTTVFFVGAILIGLVAKIKEKVFVEQFVKGANDLLNVALIIGLARGVTVLMDEGLISDTLLYYASGTVEGMPKAIFANVMMFLYAGLSFFIPSSSGMAVLSMPIMAPLADVVAAPREIVVDAYQYGMGLMAFITPTGLILASLTMVNVTYDKWIKFVLPLLIILTIFSMFYLTLSVYLF</sequence>
<feature type="transmembrane region" description="Helical" evidence="6">
    <location>
        <begin position="456"/>
        <end position="478"/>
    </location>
</feature>
<feature type="transmembrane region" description="Helical" evidence="6">
    <location>
        <begin position="127"/>
        <end position="146"/>
    </location>
</feature>
<organism evidence="7 8">
    <name type="scientific">Aureispira anguillae</name>
    <dbReference type="NCBI Taxonomy" id="2864201"/>
    <lineage>
        <taxon>Bacteria</taxon>
        <taxon>Pseudomonadati</taxon>
        <taxon>Bacteroidota</taxon>
        <taxon>Saprospiria</taxon>
        <taxon>Saprospirales</taxon>
        <taxon>Saprospiraceae</taxon>
        <taxon>Aureispira</taxon>
    </lineage>
</organism>
<feature type="transmembrane region" description="Helical" evidence="6">
    <location>
        <begin position="490"/>
        <end position="512"/>
    </location>
</feature>
<keyword evidence="5 6" id="KW-0472">Membrane</keyword>
<accession>A0A915YHS3</accession>
<evidence type="ECO:0000256" key="3">
    <source>
        <dbReference type="ARBA" id="ARBA00022692"/>
    </source>
</evidence>
<feature type="transmembrane region" description="Helical" evidence="6">
    <location>
        <begin position="247"/>
        <end position="266"/>
    </location>
</feature>
<keyword evidence="8" id="KW-1185">Reference proteome</keyword>
<dbReference type="EMBL" id="AP026867">
    <property type="protein sequence ID" value="BDS13430.1"/>
    <property type="molecule type" value="Genomic_DNA"/>
</dbReference>
<evidence type="ECO:0000256" key="1">
    <source>
        <dbReference type="ARBA" id="ARBA00004651"/>
    </source>
</evidence>
<feature type="transmembrane region" description="Helical" evidence="6">
    <location>
        <begin position="20"/>
        <end position="38"/>
    </location>
</feature>
<feature type="transmembrane region" description="Helical" evidence="6">
    <location>
        <begin position="329"/>
        <end position="350"/>
    </location>
</feature>
<dbReference type="InterPro" id="IPR051679">
    <property type="entry name" value="DASS-Related_Transporters"/>
</dbReference>